<evidence type="ECO:0000313" key="1">
    <source>
        <dbReference type="EMBL" id="KAG7168740.1"/>
    </source>
</evidence>
<organism evidence="1 2">
    <name type="scientific">Homarus americanus</name>
    <name type="common">American lobster</name>
    <dbReference type="NCBI Taxonomy" id="6706"/>
    <lineage>
        <taxon>Eukaryota</taxon>
        <taxon>Metazoa</taxon>
        <taxon>Ecdysozoa</taxon>
        <taxon>Arthropoda</taxon>
        <taxon>Crustacea</taxon>
        <taxon>Multicrustacea</taxon>
        <taxon>Malacostraca</taxon>
        <taxon>Eumalacostraca</taxon>
        <taxon>Eucarida</taxon>
        <taxon>Decapoda</taxon>
        <taxon>Pleocyemata</taxon>
        <taxon>Astacidea</taxon>
        <taxon>Nephropoidea</taxon>
        <taxon>Nephropidae</taxon>
        <taxon>Homarus</taxon>
    </lineage>
</organism>
<reference evidence="1" key="1">
    <citation type="journal article" date="2021" name="Sci. Adv.">
        <title>The American lobster genome reveals insights on longevity, neural, and immune adaptations.</title>
        <authorList>
            <person name="Polinski J.M."/>
            <person name="Zimin A.V."/>
            <person name="Clark K.F."/>
            <person name="Kohn A.B."/>
            <person name="Sadowski N."/>
            <person name="Timp W."/>
            <person name="Ptitsyn A."/>
            <person name="Khanna P."/>
            <person name="Romanova D.Y."/>
            <person name="Williams P."/>
            <person name="Greenwood S.J."/>
            <person name="Moroz L.L."/>
            <person name="Walt D.R."/>
            <person name="Bodnar A.G."/>
        </authorList>
    </citation>
    <scope>NUCLEOTIDE SEQUENCE</scope>
    <source>
        <strain evidence="1">GMGI-L3</strain>
    </source>
</reference>
<dbReference type="EMBL" id="JAHLQT010019241">
    <property type="protein sequence ID" value="KAG7168740.1"/>
    <property type="molecule type" value="Genomic_DNA"/>
</dbReference>
<proteinExistence type="predicted"/>
<comment type="caution">
    <text evidence="1">The sequence shown here is derived from an EMBL/GenBank/DDBJ whole genome shotgun (WGS) entry which is preliminary data.</text>
</comment>
<name>A0A8J5MY50_HOMAM</name>
<sequence>MLENLCLAAERSPDSMFRTSIHGSGIHWMAHSSGSWLGFRELRICGVQISNGVVIKRCTSEEGRAFQDGRGCGAGGRGSQLWLIANCVTLA</sequence>
<protein>
    <submittedName>
        <fullName evidence="1">Uncharacterized protein</fullName>
    </submittedName>
</protein>
<dbReference type="AlphaFoldDB" id="A0A8J5MY50"/>
<evidence type="ECO:0000313" key="2">
    <source>
        <dbReference type="Proteomes" id="UP000747542"/>
    </source>
</evidence>
<gene>
    <name evidence="1" type="ORF">Hamer_G025810</name>
</gene>
<dbReference type="Proteomes" id="UP000747542">
    <property type="component" value="Unassembled WGS sequence"/>
</dbReference>
<keyword evidence="2" id="KW-1185">Reference proteome</keyword>
<accession>A0A8J5MY50</accession>